<feature type="non-terminal residue" evidence="1">
    <location>
        <position position="1"/>
    </location>
</feature>
<keyword evidence="3" id="KW-1185">Reference proteome</keyword>
<proteinExistence type="predicted"/>
<organism>
    <name type="scientific">Ixodes scapularis</name>
    <name type="common">Black-legged tick</name>
    <name type="synonym">Deer tick</name>
    <dbReference type="NCBI Taxonomy" id="6945"/>
    <lineage>
        <taxon>Eukaryota</taxon>
        <taxon>Metazoa</taxon>
        <taxon>Ecdysozoa</taxon>
        <taxon>Arthropoda</taxon>
        <taxon>Chelicerata</taxon>
        <taxon>Arachnida</taxon>
        <taxon>Acari</taxon>
        <taxon>Parasitiformes</taxon>
        <taxon>Ixodida</taxon>
        <taxon>Ixodoidea</taxon>
        <taxon>Ixodidae</taxon>
        <taxon>Ixodinae</taxon>
        <taxon>Ixodes</taxon>
    </lineage>
</organism>
<evidence type="ECO:0000313" key="3">
    <source>
        <dbReference type="Proteomes" id="UP000001555"/>
    </source>
</evidence>
<reference evidence="2" key="2">
    <citation type="submission" date="2020-05" db="UniProtKB">
        <authorList>
            <consortium name="EnsemblMetazoa"/>
        </authorList>
    </citation>
    <scope>IDENTIFICATION</scope>
    <source>
        <strain evidence="2">wikel</strain>
    </source>
</reference>
<dbReference type="AlphaFoldDB" id="B7PGH7"/>
<gene>
    <name evidence="1" type="ORF">IscW_ISCW005157</name>
</gene>
<dbReference type="EMBL" id="DS708259">
    <property type="protein sequence ID" value="EEC05699.1"/>
    <property type="molecule type" value="Genomic_DNA"/>
</dbReference>
<protein>
    <submittedName>
        <fullName evidence="1 2">Uncharacterized protein</fullName>
    </submittedName>
</protein>
<dbReference type="EMBL" id="ABJB011118984">
    <property type="status" value="NOT_ANNOTATED_CDS"/>
    <property type="molecule type" value="Genomic_DNA"/>
</dbReference>
<dbReference type="EnsemblMetazoa" id="ISCW005157-RA">
    <property type="protein sequence ID" value="ISCW005157-PA"/>
    <property type="gene ID" value="ISCW005157"/>
</dbReference>
<name>B7PGH7_IXOSC</name>
<reference evidence="1 3" key="1">
    <citation type="submission" date="2008-03" db="EMBL/GenBank/DDBJ databases">
        <title>Annotation of Ixodes scapularis.</title>
        <authorList>
            <consortium name="Ixodes scapularis Genome Project Consortium"/>
            <person name="Caler E."/>
            <person name="Hannick L.I."/>
            <person name="Bidwell S."/>
            <person name="Joardar V."/>
            <person name="Thiagarajan M."/>
            <person name="Amedeo P."/>
            <person name="Galinsky K.J."/>
            <person name="Schobel S."/>
            <person name="Inman J."/>
            <person name="Hostetler J."/>
            <person name="Miller J."/>
            <person name="Hammond M."/>
            <person name="Megy K."/>
            <person name="Lawson D."/>
            <person name="Kodira C."/>
            <person name="Sutton G."/>
            <person name="Meyer J."/>
            <person name="Hill C.A."/>
            <person name="Birren B."/>
            <person name="Nene V."/>
            <person name="Collins F."/>
            <person name="Alarcon-Chaidez F."/>
            <person name="Wikel S."/>
            <person name="Strausberg R."/>
        </authorList>
    </citation>
    <scope>NUCLEOTIDE SEQUENCE [LARGE SCALE GENOMIC DNA]</scope>
    <source>
        <strain evidence="3">Wikel</strain>
        <strain evidence="1">Wikel colony</strain>
    </source>
</reference>
<dbReference type="PaxDb" id="6945-B7PGH7"/>
<evidence type="ECO:0000313" key="1">
    <source>
        <dbReference type="EMBL" id="EEC05699.1"/>
    </source>
</evidence>
<dbReference type="VEuPathDB" id="VectorBase:ISCW005157"/>
<dbReference type="HOGENOM" id="CLU_2256736_0_0_1"/>
<sequence>RTIQLAHAILRGSIELDVSLVPYPCADNLDTLHLVIPSTRSEGRRDWRRLTRGFIWTLGENVGGKSGGYDWPAPRSCAALANQQPPDFLPTFSPTVQISAPALR</sequence>
<accession>B7PGH7</accession>
<evidence type="ECO:0000313" key="2">
    <source>
        <dbReference type="EnsemblMetazoa" id="ISCW005157-PA"/>
    </source>
</evidence>
<dbReference type="Proteomes" id="UP000001555">
    <property type="component" value="Unassembled WGS sequence"/>
</dbReference>
<dbReference type="VEuPathDB" id="VectorBase:ISCI005157"/>
<dbReference type="InParanoid" id="B7PGH7"/>